<keyword evidence="4" id="KW-1185">Reference proteome</keyword>
<evidence type="ECO:0000256" key="2">
    <source>
        <dbReference type="SAM" id="SignalP"/>
    </source>
</evidence>
<comment type="caution">
    <text evidence="3">The sequence shown here is derived from an EMBL/GenBank/DDBJ whole genome shotgun (WGS) entry which is preliminary data.</text>
</comment>
<keyword evidence="2" id="KW-0732">Signal</keyword>
<dbReference type="AlphaFoldDB" id="A0A834TXT3"/>
<gene>
    <name evidence="3" type="ORF">G2W53_019840</name>
</gene>
<protein>
    <submittedName>
        <fullName evidence="3">Uncharacterized protein</fullName>
    </submittedName>
</protein>
<accession>A0A834TXT3</accession>
<reference evidence="3" key="1">
    <citation type="submission" date="2020-09" db="EMBL/GenBank/DDBJ databases">
        <title>Genome-Enabled Discovery of Anthraquinone Biosynthesis in Senna tora.</title>
        <authorList>
            <person name="Kang S.-H."/>
            <person name="Pandey R.P."/>
            <person name="Lee C.-M."/>
            <person name="Sim J.-S."/>
            <person name="Jeong J.-T."/>
            <person name="Choi B.-S."/>
            <person name="Jung M."/>
            <person name="Ginzburg D."/>
            <person name="Zhao K."/>
            <person name="Won S.Y."/>
            <person name="Oh T.-J."/>
            <person name="Yu Y."/>
            <person name="Kim N.-H."/>
            <person name="Lee O.R."/>
            <person name="Lee T.-H."/>
            <person name="Bashyal P."/>
            <person name="Kim T.-S."/>
            <person name="Lee W.-H."/>
            <person name="Kawkins C."/>
            <person name="Kim C.-K."/>
            <person name="Kim J.S."/>
            <person name="Ahn B.O."/>
            <person name="Rhee S.Y."/>
            <person name="Sohng J.K."/>
        </authorList>
    </citation>
    <scope>NUCLEOTIDE SEQUENCE</scope>
    <source>
        <tissue evidence="3">Leaf</tissue>
    </source>
</reference>
<evidence type="ECO:0000313" key="3">
    <source>
        <dbReference type="EMBL" id="KAF7828676.1"/>
    </source>
</evidence>
<dbReference type="OrthoDB" id="1428142at2759"/>
<feature type="region of interest" description="Disordered" evidence="1">
    <location>
        <begin position="49"/>
        <end position="93"/>
    </location>
</feature>
<sequence length="93" mass="10329">MRRLSLFLLILLIMTMLNFTRPRLVKGRVLASTVKEHKANINIVLRGASSSSSSLVKEKEEKDNHAENKSSRVLIGNEFHTMASGPSRKGSGH</sequence>
<feature type="signal peptide" evidence="2">
    <location>
        <begin position="1"/>
        <end position="22"/>
    </location>
</feature>
<dbReference type="Proteomes" id="UP000634136">
    <property type="component" value="Unassembled WGS sequence"/>
</dbReference>
<feature type="chain" id="PRO_5032296139" evidence="2">
    <location>
        <begin position="23"/>
        <end position="93"/>
    </location>
</feature>
<organism evidence="3 4">
    <name type="scientific">Senna tora</name>
    <dbReference type="NCBI Taxonomy" id="362788"/>
    <lineage>
        <taxon>Eukaryota</taxon>
        <taxon>Viridiplantae</taxon>
        <taxon>Streptophyta</taxon>
        <taxon>Embryophyta</taxon>
        <taxon>Tracheophyta</taxon>
        <taxon>Spermatophyta</taxon>
        <taxon>Magnoliopsida</taxon>
        <taxon>eudicotyledons</taxon>
        <taxon>Gunneridae</taxon>
        <taxon>Pentapetalae</taxon>
        <taxon>rosids</taxon>
        <taxon>fabids</taxon>
        <taxon>Fabales</taxon>
        <taxon>Fabaceae</taxon>
        <taxon>Caesalpinioideae</taxon>
        <taxon>Cassia clade</taxon>
        <taxon>Senna</taxon>
    </lineage>
</organism>
<proteinExistence type="predicted"/>
<feature type="compositionally biased region" description="Basic and acidic residues" evidence="1">
    <location>
        <begin position="56"/>
        <end position="70"/>
    </location>
</feature>
<dbReference type="EMBL" id="JAAIUW010000006">
    <property type="protein sequence ID" value="KAF7828676.1"/>
    <property type="molecule type" value="Genomic_DNA"/>
</dbReference>
<evidence type="ECO:0000313" key="4">
    <source>
        <dbReference type="Proteomes" id="UP000634136"/>
    </source>
</evidence>
<evidence type="ECO:0000256" key="1">
    <source>
        <dbReference type="SAM" id="MobiDB-lite"/>
    </source>
</evidence>
<name>A0A834TXT3_9FABA</name>